<proteinExistence type="predicted"/>
<dbReference type="AlphaFoldDB" id="A0ABD6QQI4"/>
<dbReference type="Proteomes" id="UP000187001">
    <property type="component" value="Unassembled WGS sequence"/>
</dbReference>
<gene>
    <name evidence="1" type="ORF">A5742_24340</name>
</gene>
<organism evidence="1 2">
    <name type="scientific">Mycolicibacterium fortuitum</name>
    <name type="common">Mycobacterium fortuitum</name>
    <dbReference type="NCBI Taxonomy" id="1766"/>
    <lineage>
        <taxon>Bacteria</taxon>
        <taxon>Bacillati</taxon>
        <taxon>Actinomycetota</taxon>
        <taxon>Actinomycetes</taxon>
        <taxon>Mycobacteriales</taxon>
        <taxon>Mycobacteriaceae</taxon>
        <taxon>Mycolicibacterium</taxon>
    </lineage>
</organism>
<protein>
    <submittedName>
        <fullName evidence="1">Uncharacterized protein</fullName>
    </submittedName>
</protein>
<name>A0ABD6QQI4_MYCFO</name>
<reference evidence="1 2" key="1">
    <citation type="submission" date="2016-07" db="EMBL/GenBank/DDBJ databases">
        <authorList>
            <person name="Sutton G."/>
            <person name="Brinkac L."/>
            <person name="Sanka R."/>
            <person name="Adams M."/>
            <person name="Lau E."/>
            <person name="Kumar A."/>
            <person name="Macaden R."/>
        </authorList>
    </citation>
    <scope>NUCLEOTIDE SEQUENCE [LARGE SCALE GENOMIC DNA]</scope>
    <source>
        <strain evidence="1 2">GA-0871</strain>
    </source>
</reference>
<evidence type="ECO:0000313" key="2">
    <source>
        <dbReference type="Proteomes" id="UP000187001"/>
    </source>
</evidence>
<dbReference type="EMBL" id="MBER01000050">
    <property type="protein sequence ID" value="OMC47349.1"/>
    <property type="molecule type" value="Genomic_DNA"/>
</dbReference>
<evidence type="ECO:0000313" key="1">
    <source>
        <dbReference type="EMBL" id="OMC47349.1"/>
    </source>
</evidence>
<comment type="caution">
    <text evidence="1">The sequence shown here is derived from an EMBL/GenBank/DDBJ whole genome shotgun (WGS) entry which is preliminary data.</text>
</comment>
<sequence length="190" mass="21685">MQYGMCRNNTGRSEDKLSEDEHYSLREYMVKFNNTGIALLQNSVTDDHARNVVEPALAYIEKAYLATDDLFGPGPSVERYEAGRLWLVEARRVCNELAEDGAAKAAAEDVERKIWAAHEDLDRGLTQKMYDPVNEVAFFAGPSVEDMLERDLARAEEFLDHLPVCRSRLRIWKEKGLLADLQISDDLKFE</sequence>
<accession>A0ABD6QQI4</accession>